<reference evidence="8" key="1">
    <citation type="journal article" date="2019" name="Gigascience">
        <title>De novo genome assembly of the endangered Acer yangbiense, a plant species with extremely small populations endemic to Yunnan Province, China.</title>
        <authorList>
            <person name="Yang J."/>
            <person name="Wariss H.M."/>
            <person name="Tao L."/>
            <person name="Zhang R."/>
            <person name="Yun Q."/>
            <person name="Hollingsworth P."/>
            <person name="Dao Z."/>
            <person name="Luo G."/>
            <person name="Guo H."/>
            <person name="Ma Y."/>
            <person name="Sun W."/>
        </authorList>
    </citation>
    <scope>NUCLEOTIDE SEQUENCE [LARGE SCALE GENOMIC DNA]</scope>
    <source>
        <strain evidence="8">cv. br00</strain>
    </source>
</reference>
<dbReference type="GO" id="GO:0007010">
    <property type="term" value="P:cytoskeleton organization"/>
    <property type="evidence" value="ECO:0007669"/>
    <property type="project" value="InterPro"/>
</dbReference>
<evidence type="ECO:0000256" key="4">
    <source>
        <dbReference type="ARBA" id="ARBA00022701"/>
    </source>
</evidence>
<comment type="caution">
    <text evidence="7">The sequence shown here is derived from an EMBL/GenBank/DDBJ whole genome shotgun (WGS) entry which is preliminary data.</text>
</comment>
<protein>
    <submittedName>
        <fullName evidence="7">Uncharacterized protein</fullName>
    </submittedName>
</protein>
<dbReference type="AlphaFoldDB" id="A0A5N5KCI1"/>
<gene>
    <name evidence="7" type="ORF">DKX38_021742</name>
</gene>
<evidence type="ECO:0000313" key="8">
    <source>
        <dbReference type="Proteomes" id="UP000326939"/>
    </source>
</evidence>
<dbReference type="InterPro" id="IPR009768">
    <property type="entry name" value="MAP70"/>
</dbReference>
<dbReference type="Proteomes" id="UP000326939">
    <property type="component" value="Chromosome 14"/>
</dbReference>
<proteinExistence type="inferred from homology"/>
<dbReference type="GO" id="GO:0008017">
    <property type="term" value="F:microtubule binding"/>
    <property type="evidence" value="ECO:0007669"/>
    <property type="project" value="InterPro"/>
</dbReference>
<accession>A0A5N5KCI1</accession>
<comment type="similarity">
    <text evidence="2">Belongs to the MAP70 family.</text>
</comment>
<name>A0A5N5KCI1_9ROSI</name>
<keyword evidence="4" id="KW-0493">Microtubule</keyword>
<dbReference type="EMBL" id="VDCV01000014">
    <property type="protein sequence ID" value="KAB5527895.1"/>
    <property type="molecule type" value="Genomic_DNA"/>
</dbReference>
<evidence type="ECO:0000256" key="2">
    <source>
        <dbReference type="ARBA" id="ARBA00008825"/>
    </source>
</evidence>
<keyword evidence="8" id="KW-1185">Reference proteome</keyword>
<keyword evidence="3" id="KW-0963">Cytoplasm</keyword>
<evidence type="ECO:0000256" key="1">
    <source>
        <dbReference type="ARBA" id="ARBA00004245"/>
    </source>
</evidence>
<evidence type="ECO:0000313" key="7">
    <source>
        <dbReference type="EMBL" id="KAB5527895.1"/>
    </source>
</evidence>
<dbReference type="PANTHER" id="PTHR31246">
    <property type="entry name" value="MICROTUBULE-ASSOCIATED PROTEIN 70-2"/>
    <property type="match status" value="1"/>
</dbReference>
<dbReference type="PANTHER" id="PTHR31246:SF17">
    <property type="entry name" value="MICROTUBULE-ASSOCIATED PROTEIN 70-2"/>
    <property type="match status" value="1"/>
</dbReference>
<keyword evidence="6" id="KW-0206">Cytoskeleton</keyword>
<dbReference type="GO" id="GO:0005874">
    <property type="term" value="C:microtubule"/>
    <property type="evidence" value="ECO:0007669"/>
    <property type="project" value="UniProtKB-KW"/>
</dbReference>
<sequence>MELDKIIHSINLVMEPRRLRHLIRGKGTWKESPMSSHQQIQRTVALRKAGHEKDQSLKDKDDAIEMLAKKVDTLTKAKWKTITVEEKKPYEEKYKAITGDVTPLIALQLEDSILRGLMNLFSEYIAILEEPSPLKQMIQA</sequence>
<evidence type="ECO:0000256" key="6">
    <source>
        <dbReference type="ARBA" id="ARBA00023212"/>
    </source>
</evidence>
<organism evidence="7 8">
    <name type="scientific">Salix brachista</name>
    <dbReference type="NCBI Taxonomy" id="2182728"/>
    <lineage>
        <taxon>Eukaryota</taxon>
        <taxon>Viridiplantae</taxon>
        <taxon>Streptophyta</taxon>
        <taxon>Embryophyta</taxon>
        <taxon>Tracheophyta</taxon>
        <taxon>Spermatophyta</taxon>
        <taxon>Magnoliopsida</taxon>
        <taxon>eudicotyledons</taxon>
        <taxon>Gunneridae</taxon>
        <taxon>Pentapetalae</taxon>
        <taxon>rosids</taxon>
        <taxon>fabids</taxon>
        <taxon>Malpighiales</taxon>
        <taxon>Salicaceae</taxon>
        <taxon>Saliceae</taxon>
        <taxon>Salix</taxon>
    </lineage>
</organism>
<dbReference type="Pfam" id="PF07058">
    <property type="entry name" value="MAP70"/>
    <property type="match status" value="1"/>
</dbReference>
<evidence type="ECO:0000256" key="3">
    <source>
        <dbReference type="ARBA" id="ARBA00022490"/>
    </source>
</evidence>
<comment type="subcellular location">
    <subcellularLocation>
        <location evidence="1">Cytoplasm</location>
        <location evidence="1">Cytoskeleton</location>
    </subcellularLocation>
</comment>
<evidence type="ECO:0000256" key="5">
    <source>
        <dbReference type="ARBA" id="ARBA00023054"/>
    </source>
</evidence>
<keyword evidence="5" id="KW-0175">Coiled coil</keyword>